<reference evidence="2 3" key="1">
    <citation type="submission" date="2016-11" db="EMBL/GenBank/DDBJ databases">
        <title>Complete genome sequence of Sulfitobacter sp. AM1-D1, a toxic bacteria associated with marine dinoflagellate Alexandrium minutum in East China Sea.</title>
        <authorList>
            <person name="Yang Q."/>
            <person name="Zhang X."/>
            <person name="Tian X."/>
        </authorList>
    </citation>
    <scope>NUCLEOTIDE SEQUENCE [LARGE SCALE GENOMIC DNA]</scope>
    <source>
        <strain evidence="2 3">AM1-D1</strain>
    </source>
</reference>
<dbReference type="EMBL" id="CP018076">
    <property type="protein sequence ID" value="APE44153.1"/>
    <property type="molecule type" value="Genomic_DNA"/>
</dbReference>
<dbReference type="KEGG" id="suam:BOO69_12645"/>
<dbReference type="Proteomes" id="UP000181897">
    <property type="component" value="Chromosome"/>
</dbReference>
<protein>
    <submittedName>
        <fullName evidence="2">Uncharacterized protein</fullName>
    </submittedName>
</protein>
<keyword evidence="3" id="KW-1185">Reference proteome</keyword>
<gene>
    <name evidence="2" type="ORF">BOO69_12645</name>
</gene>
<feature type="signal peptide" evidence="1">
    <location>
        <begin position="1"/>
        <end position="29"/>
    </location>
</feature>
<sequence length="143" mass="15541">MNNQVTRRAVLAAIPATGAALTLPAPIFAGPEASAELDPILSLPFVRDTTRAERQAGLPPRIFWSVEPSGDYMADCDTGSHFAHLAMSHMLEHNYSAIFNWAVFDMLRAGQERSGIEVGFLAEFAKHSMIGKCLFCEFKAGAV</sequence>
<dbReference type="OrthoDB" id="7876557at2"/>
<evidence type="ECO:0000256" key="1">
    <source>
        <dbReference type="SAM" id="SignalP"/>
    </source>
</evidence>
<dbReference type="STRING" id="1917485.BOO69_12645"/>
<feature type="chain" id="PRO_5009616863" evidence="1">
    <location>
        <begin position="30"/>
        <end position="143"/>
    </location>
</feature>
<evidence type="ECO:0000313" key="3">
    <source>
        <dbReference type="Proteomes" id="UP000181897"/>
    </source>
</evidence>
<accession>A0A1J0WIK7</accession>
<dbReference type="InterPro" id="IPR006311">
    <property type="entry name" value="TAT_signal"/>
</dbReference>
<name>A0A1J0WIK7_9RHOB</name>
<dbReference type="RefSeq" id="WP_071972493.1">
    <property type="nucleotide sequence ID" value="NZ_CP018076.1"/>
</dbReference>
<dbReference type="PROSITE" id="PS51318">
    <property type="entry name" value="TAT"/>
    <property type="match status" value="1"/>
</dbReference>
<dbReference type="AlphaFoldDB" id="A0A1J0WIK7"/>
<evidence type="ECO:0000313" key="2">
    <source>
        <dbReference type="EMBL" id="APE44153.1"/>
    </source>
</evidence>
<keyword evidence="1" id="KW-0732">Signal</keyword>
<proteinExistence type="predicted"/>
<organism evidence="2 3">
    <name type="scientific">Sulfitobacter alexandrii</name>
    <dbReference type="NCBI Taxonomy" id="1917485"/>
    <lineage>
        <taxon>Bacteria</taxon>
        <taxon>Pseudomonadati</taxon>
        <taxon>Pseudomonadota</taxon>
        <taxon>Alphaproteobacteria</taxon>
        <taxon>Rhodobacterales</taxon>
        <taxon>Roseobacteraceae</taxon>
        <taxon>Sulfitobacter</taxon>
    </lineage>
</organism>